<name>A0A7W3T3D3_9ACTN</name>
<accession>A0A7W3T3D3</accession>
<dbReference type="RefSeq" id="WP_182663432.1">
    <property type="nucleotide sequence ID" value="NZ_VKHS01000238.1"/>
</dbReference>
<dbReference type="AlphaFoldDB" id="A0A7W3T3D3"/>
<comment type="caution">
    <text evidence="2">The sequence shown here is derived from an EMBL/GenBank/DDBJ whole genome shotgun (WGS) entry which is preliminary data.</text>
</comment>
<dbReference type="EMBL" id="VKHS01000238">
    <property type="protein sequence ID" value="MBB0230192.1"/>
    <property type="molecule type" value="Genomic_DNA"/>
</dbReference>
<sequence length="168" mass="17805">MSESERELYSVGDVAELLGLHVRTIRNYVRTGKLKAVRIGKQYRIAREDVEALTGGSVTAGPSPAPGVGEAVPSAEVSTIVQIDPLTPETAHRLATLVTAAVHSPRGGTPGPRVQTIHEPERSRLRLVVLGNPADTAALLTLIESVLEPGSGLFPAATAPEEPRDDHR</sequence>
<evidence type="ECO:0000313" key="2">
    <source>
        <dbReference type="EMBL" id="MBB0230192.1"/>
    </source>
</evidence>
<protein>
    <submittedName>
        <fullName evidence="2">Helix-turn-helix domain-containing protein</fullName>
    </submittedName>
</protein>
<keyword evidence="3" id="KW-1185">Reference proteome</keyword>
<organism evidence="2 3">
    <name type="scientific">Streptomyces calidiresistens</name>
    <dbReference type="NCBI Taxonomy" id="1485586"/>
    <lineage>
        <taxon>Bacteria</taxon>
        <taxon>Bacillati</taxon>
        <taxon>Actinomycetota</taxon>
        <taxon>Actinomycetes</taxon>
        <taxon>Kitasatosporales</taxon>
        <taxon>Streptomycetaceae</taxon>
        <taxon>Streptomyces</taxon>
    </lineage>
</organism>
<dbReference type="InterPro" id="IPR010093">
    <property type="entry name" value="SinI_DNA-bd"/>
</dbReference>
<dbReference type="NCBIfam" id="TIGR01764">
    <property type="entry name" value="excise"/>
    <property type="match status" value="1"/>
</dbReference>
<reference evidence="3" key="1">
    <citation type="submission" date="2019-10" db="EMBL/GenBank/DDBJ databases">
        <title>Streptomyces sp. nov., a novel actinobacterium isolated from alkaline environment.</title>
        <authorList>
            <person name="Golinska P."/>
        </authorList>
    </citation>
    <scope>NUCLEOTIDE SEQUENCE [LARGE SCALE GENOMIC DNA]</scope>
    <source>
        <strain evidence="3">DSM 42108</strain>
    </source>
</reference>
<dbReference type="Pfam" id="PF12728">
    <property type="entry name" value="HTH_17"/>
    <property type="match status" value="1"/>
</dbReference>
<dbReference type="InterPro" id="IPR041657">
    <property type="entry name" value="HTH_17"/>
</dbReference>
<evidence type="ECO:0000259" key="1">
    <source>
        <dbReference type="Pfam" id="PF12728"/>
    </source>
</evidence>
<proteinExistence type="predicted"/>
<feature type="domain" description="Helix-turn-helix" evidence="1">
    <location>
        <begin position="8"/>
        <end position="52"/>
    </location>
</feature>
<dbReference type="Gene3D" id="1.10.1660.10">
    <property type="match status" value="1"/>
</dbReference>
<dbReference type="Proteomes" id="UP000530234">
    <property type="component" value="Unassembled WGS sequence"/>
</dbReference>
<evidence type="ECO:0000313" key="3">
    <source>
        <dbReference type="Proteomes" id="UP000530234"/>
    </source>
</evidence>
<dbReference type="SUPFAM" id="SSF46955">
    <property type="entry name" value="Putative DNA-binding domain"/>
    <property type="match status" value="1"/>
</dbReference>
<dbReference type="GO" id="GO:0003677">
    <property type="term" value="F:DNA binding"/>
    <property type="evidence" value="ECO:0007669"/>
    <property type="project" value="InterPro"/>
</dbReference>
<dbReference type="InterPro" id="IPR009061">
    <property type="entry name" value="DNA-bd_dom_put_sf"/>
</dbReference>
<gene>
    <name evidence="2" type="ORF">FOE67_11910</name>
</gene>